<proteinExistence type="inferred from homology"/>
<feature type="transmembrane region" description="Helical" evidence="8">
    <location>
        <begin position="360"/>
        <end position="384"/>
    </location>
</feature>
<feature type="transmembrane region" description="Helical" evidence="8">
    <location>
        <begin position="390"/>
        <end position="409"/>
    </location>
</feature>
<sequence>MELMIALLPIVAIVGCLFLLKQSSLRAAICAYVITVIITKWSSVFPLFTKEIFHASFKGVLISFIVAYVLFFGIFLFHLMKQSGAIDVIAAFISQATDDKMLQVIILVIGFSPLIESASGFGTAFLIVAPVFIALGFAPFRAALIGLISLLAVPWGALATGMVVGAEIGDLSLQKVGIGSAVMSIPVFLYFVVAAVFIAGGKRALQEKWKEITFFSILFGLSVLFFNAYVSVELAGVLAALITTTLGVGLLKIKAKKREETVAELSAAAEKNSFTILKVMSPYLLLTFCIFLSRLVPNINHFLTSHLVIDLPAYSYSLALLYSPGFWLFVASLFAIFILKIHWQVVRTSLRLTIKQWVPFFISTSAFVAMAEVMTEAGMTMFIANAAATAFGTSFVIISPFIGGLGGFLTGSNAGSNAMFIQLQMQTAKSLGISPDLYIYIQNTSASHASMASPARVMLGSSLLGIRSAENDLLKSISLVVIGALFVIILMSLGWMWLF</sequence>
<organism evidence="9 10">
    <name type="scientific">Bacillus chungangensis</name>
    <dbReference type="NCBI Taxonomy" id="587633"/>
    <lineage>
        <taxon>Bacteria</taxon>
        <taxon>Bacillati</taxon>
        <taxon>Bacillota</taxon>
        <taxon>Bacilli</taxon>
        <taxon>Bacillales</taxon>
        <taxon>Bacillaceae</taxon>
        <taxon>Bacillus</taxon>
    </lineage>
</organism>
<reference evidence="9 10" key="1">
    <citation type="submission" date="2023-07" db="EMBL/GenBank/DDBJ databases">
        <title>Genomic Encyclopedia of Type Strains, Phase IV (KMG-IV): sequencing the most valuable type-strain genomes for metagenomic binning, comparative biology and taxonomic classification.</title>
        <authorList>
            <person name="Goeker M."/>
        </authorList>
    </citation>
    <scope>NUCLEOTIDE SEQUENCE [LARGE SCALE GENOMIC DNA]</scope>
    <source>
        <strain evidence="9 10">DSM 23837</strain>
    </source>
</reference>
<dbReference type="Proteomes" id="UP001223586">
    <property type="component" value="Unassembled WGS sequence"/>
</dbReference>
<dbReference type="PANTHER" id="PTHR30003:SF0">
    <property type="entry name" value="GLYCOLATE PERMEASE GLCA-RELATED"/>
    <property type="match status" value="1"/>
</dbReference>
<feature type="transmembrane region" description="Helical" evidence="8">
    <location>
        <begin position="316"/>
        <end position="339"/>
    </location>
</feature>
<feature type="transmembrane region" description="Helical" evidence="8">
    <location>
        <begin position="147"/>
        <end position="166"/>
    </location>
</feature>
<feature type="transmembrane region" description="Helical" evidence="8">
    <location>
        <begin position="178"/>
        <end position="200"/>
    </location>
</feature>
<keyword evidence="6 8" id="KW-1133">Transmembrane helix</keyword>
<evidence type="ECO:0000256" key="3">
    <source>
        <dbReference type="ARBA" id="ARBA00022448"/>
    </source>
</evidence>
<dbReference type="EMBL" id="JAUSTT010000007">
    <property type="protein sequence ID" value="MDQ0175652.1"/>
    <property type="molecule type" value="Genomic_DNA"/>
</dbReference>
<keyword evidence="10" id="KW-1185">Reference proteome</keyword>
<protein>
    <recommendedName>
        <fullName evidence="8">L-lactate permease</fullName>
    </recommendedName>
</protein>
<evidence type="ECO:0000313" key="9">
    <source>
        <dbReference type="EMBL" id="MDQ0175652.1"/>
    </source>
</evidence>
<keyword evidence="4 8" id="KW-1003">Cell membrane</keyword>
<comment type="subcellular location">
    <subcellularLocation>
        <location evidence="1 8">Cell membrane</location>
        <topology evidence="1 8">Multi-pass membrane protein</topology>
    </subcellularLocation>
</comment>
<name>A0ABT9WRW8_9BACI</name>
<evidence type="ECO:0000256" key="1">
    <source>
        <dbReference type="ARBA" id="ARBA00004651"/>
    </source>
</evidence>
<evidence type="ECO:0000256" key="2">
    <source>
        <dbReference type="ARBA" id="ARBA00010100"/>
    </source>
</evidence>
<feature type="transmembrane region" description="Helical" evidence="8">
    <location>
        <begin position="121"/>
        <end position="140"/>
    </location>
</feature>
<keyword evidence="7 8" id="KW-0472">Membrane</keyword>
<gene>
    <name evidence="9" type="ORF">J2S08_001486</name>
</gene>
<comment type="similarity">
    <text evidence="2 8">Belongs to the lactate permease family.</text>
</comment>
<dbReference type="RefSeq" id="WP_307228144.1">
    <property type="nucleotide sequence ID" value="NZ_JAUSTT010000007.1"/>
</dbReference>
<dbReference type="PANTHER" id="PTHR30003">
    <property type="entry name" value="L-LACTATE PERMEASE"/>
    <property type="match status" value="1"/>
</dbReference>
<feature type="transmembrane region" description="Helical" evidence="8">
    <location>
        <begin position="212"/>
        <end position="229"/>
    </location>
</feature>
<comment type="function">
    <text evidence="8">Uptake of L-lactate across the membrane. Can also transport D-lactate and glycolate.</text>
</comment>
<evidence type="ECO:0000256" key="7">
    <source>
        <dbReference type="ARBA" id="ARBA00023136"/>
    </source>
</evidence>
<evidence type="ECO:0000256" key="6">
    <source>
        <dbReference type="ARBA" id="ARBA00022989"/>
    </source>
</evidence>
<evidence type="ECO:0000313" key="10">
    <source>
        <dbReference type="Proteomes" id="UP001223586"/>
    </source>
</evidence>
<dbReference type="InterPro" id="IPR003804">
    <property type="entry name" value="Lactate_perm"/>
</dbReference>
<keyword evidence="3 8" id="KW-0813">Transport</keyword>
<evidence type="ECO:0000256" key="8">
    <source>
        <dbReference type="RuleBase" id="RU365092"/>
    </source>
</evidence>
<comment type="caution">
    <text evidence="9">The sequence shown here is derived from an EMBL/GenBank/DDBJ whole genome shotgun (WGS) entry which is preliminary data.</text>
</comment>
<accession>A0ABT9WRW8</accession>
<feature type="transmembrane region" description="Helical" evidence="8">
    <location>
        <begin position="274"/>
        <end position="296"/>
    </location>
</feature>
<evidence type="ECO:0000256" key="5">
    <source>
        <dbReference type="ARBA" id="ARBA00022692"/>
    </source>
</evidence>
<feature type="transmembrane region" description="Helical" evidence="8">
    <location>
        <begin position="29"/>
        <end position="48"/>
    </location>
</feature>
<feature type="transmembrane region" description="Helical" evidence="8">
    <location>
        <begin position="235"/>
        <end position="253"/>
    </location>
</feature>
<dbReference type="Pfam" id="PF02652">
    <property type="entry name" value="Lactate_perm"/>
    <property type="match status" value="1"/>
</dbReference>
<evidence type="ECO:0000256" key="4">
    <source>
        <dbReference type="ARBA" id="ARBA00022475"/>
    </source>
</evidence>
<feature type="transmembrane region" description="Helical" evidence="8">
    <location>
        <begin position="100"/>
        <end position="115"/>
    </location>
</feature>
<feature type="transmembrane region" description="Helical" evidence="8">
    <location>
        <begin position="6"/>
        <end position="22"/>
    </location>
</feature>
<feature type="transmembrane region" description="Helical" evidence="8">
    <location>
        <begin position="477"/>
        <end position="498"/>
    </location>
</feature>
<keyword evidence="5 8" id="KW-0812">Transmembrane</keyword>
<feature type="transmembrane region" description="Helical" evidence="8">
    <location>
        <begin position="60"/>
        <end position="79"/>
    </location>
</feature>